<dbReference type="EMBL" id="NOJZ02000017">
    <property type="protein sequence ID" value="RDY23182.1"/>
    <property type="molecule type" value="Genomic_DNA"/>
</dbReference>
<dbReference type="RefSeq" id="WP_095404517.1">
    <property type="nucleotide sequence ID" value="NZ_NOJZ02000017.1"/>
</dbReference>
<comment type="caution">
    <text evidence="2">The sequence shown here is derived from an EMBL/GenBank/DDBJ whole genome shotgun (WGS) entry which is preliminary data.</text>
</comment>
<evidence type="ECO:0000313" key="2">
    <source>
        <dbReference type="EMBL" id="RDY23182.1"/>
    </source>
</evidence>
<accession>A0A371IRS5</accession>
<name>A0A371IRS5_9FIRM</name>
<keyword evidence="1" id="KW-1133">Transmembrane helix</keyword>
<gene>
    <name evidence="2" type="ORF">CHF27_009540</name>
</gene>
<organism evidence="2 3">
    <name type="scientific">Romboutsia maritimum</name>
    <dbReference type="NCBI Taxonomy" id="2020948"/>
    <lineage>
        <taxon>Bacteria</taxon>
        <taxon>Bacillati</taxon>
        <taxon>Bacillota</taxon>
        <taxon>Clostridia</taxon>
        <taxon>Peptostreptococcales</taxon>
        <taxon>Peptostreptococcaceae</taxon>
        <taxon>Romboutsia</taxon>
    </lineage>
</organism>
<evidence type="ECO:0000256" key="1">
    <source>
        <dbReference type="SAM" id="Phobius"/>
    </source>
</evidence>
<proteinExistence type="predicted"/>
<feature type="transmembrane region" description="Helical" evidence="1">
    <location>
        <begin position="12"/>
        <end position="33"/>
    </location>
</feature>
<feature type="transmembrane region" description="Helical" evidence="1">
    <location>
        <begin position="45"/>
        <end position="62"/>
    </location>
</feature>
<reference evidence="2 3" key="1">
    <citation type="journal article" date="2017" name="Genome Announc.">
        <title>Draft Genome Sequence of Romboutsia maritimum sp. nov. Strain CCRI-22766(T), Isolated from Coastal Estuarine Mud.</title>
        <authorList>
            <person name="Maheux A.F."/>
            <person name="Boudreau D.K."/>
            <person name="Berube E."/>
            <person name="Boissinot M."/>
            <person name="Raymond F."/>
            <person name="Brodeur S."/>
            <person name="Corbeil J."/>
            <person name="Brightwell G."/>
            <person name="Broda D."/>
            <person name="Omar R.F."/>
            <person name="Bergeron M.G."/>
        </authorList>
    </citation>
    <scope>NUCLEOTIDE SEQUENCE [LARGE SCALE GENOMIC DNA]</scope>
    <source>
        <strain evidence="2 3">CCRI-22766</strain>
    </source>
</reference>
<evidence type="ECO:0000313" key="3">
    <source>
        <dbReference type="Proteomes" id="UP000243494"/>
    </source>
</evidence>
<keyword evidence="3" id="KW-1185">Reference proteome</keyword>
<keyword evidence="1" id="KW-0812">Transmembrane</keyword>
<keyword evidence="1" id="KW-0472">Membrane</keyword>
<sequence length="293" mass="34370">MRNKQKKKNKLIKILGYILLILLVLFQLGTILIGYKKQYYLIYDWIFYVVNYFIIGLLFLLFRSENNILKFLNISIVIALLAINSTIFYKMGDTNVVISKSNDKKHELILKEYPKMSFETMRLKRRWGIFGKKVDAFEGSSVYKYIENKKYKIDWSSGDNAVVSYKDNDGKKTNMVVYNFRSIECIQYYYVVPSIYGKWVNKEDKNDYFLCDKEKIVYSNNNHTYYYKPEDTTQYGVLSIVAQKENNPTIAVVLNSDCKFDDNNTVKDGGSITIIDESSDNQNSSVYYKESIK</sequence>
<feature type="transmembrane region" description="Helical" evidence="1">
    <location>
        <begin position="71"/>
        <end position="89"/>
    </location>
</feature>
<dbReference type="OrthoDB" id="2871352at2"/>
<dbReference type="AlphaFoldDB" id="A0A371IRS5"/>
<dbReference type="Proteomes" id="UP000243494">
    <property type="component" value="Unassembled WGS sequence"/>
</dbReference>
<protein>
    <submittedName>
        <fullName evidence="2">Uncharacterized protein</fullName>
    </submittedName>
</protein>